<proteinExistence type="predicted"/>
<sequence length="428" mass="45276">MALPPGRAPHAEAQPPPQGTPRAALFAAGCLTLARLADAVPGSGPLFLASYEAAPGGEPLAPALRQAAFVYDNALAGIALIACGQAQRARRIGDAMLQAGAQDRFYHDARLRNAYRAGPVPAGPVPLPGWWNEPSRRWFEDAYQTGTATGNVAWAALLLLALHQATRDPRYLDGAAALMGWIEQHTFDAAAPAGYAGGFFGEEPRPLRQGWKSTEHNVDAYAAFHWLAQASGAPRWIPAAARARGFVAAMWNAGDGRFLIGTGEDGRTLNAGPSALDASLWPLVAMPDDAGPWQRSLDWVARRHGVQGGFGFKADPDGMWTEGTAQAALVLLGAQRLPPTDPLWRLLQAQRAPSGLLYATPQARISTGLRIGPTSTSDDFFYFHLPHLGATAWAVLAAAGWNPFRPGGCLGATCPAPPPGRAAATQQE</sequence>
<reference evidence="1 2" key="1">
    <citation type="submission" date="2016-10" db="EMBL/GenBank/DDBJ databases">
        <title>Complete genome sequences of three Cupriavidus strains isolated from various Malaysian environments.</title>
        <authorList>
            <person name="Abdullah A.A.-A."/>
            <person name="Shafie N.A.H."/>
            <person name="Lau N.S."/>
        </authorList>
    </citation>
    <scope>NUCLEOTIDE SEQUENCE [LARGE SCALE GENOMIC DNA]</scope>
    <source>
        <strain evidence="1 2">USMAA1020</strain>
    </source>
</reference>
<keyword evidence="2" id="KW-1185">Reference proteome</keyword>
<dbReference type="InterPro" id="IPR008930">
    <property type="entry name" value="Terpenoid_cyclase/PrenylTrfase"/>
</dbReference>
<evidence type="ECO:0000313" key="2">
    <source>
        <dbReference type="Proteomes" id="UP000177515"/>
    </source>
</evidence>
<dbReference type="EMBL" id="CP017755">
    <property type="protein sequence ID" value="AOZ11061.1"/>
    <property type="molecule type" value="Genomic_DNA"/>
</dbReference>
<evidence type="ECO:0000313" key="1">
    <source>
        <dbReference type="EMBL" id="AOZ11061.1"/>
    </source>
</evidence>
<dbReference type="Proteomes" id="UP000177515">
    <property type="component" value="Chromosome 2"/>
</dbReference>
<gene>
    <name evidence="1" type="ORF">BKK80_34100</name>
</gene>
<accession>A0ABM6FGI3</accession>
<name>A0ABM6FGI3_9BURK</name>
<organism evidence="1 2">
    <name type="scientific">Cupriavidus malaysiensis</name>
    <dbReference type="NCBI Taxonomy" id="367825"/>
    <lineage>
        <taxon>Bacteria</taxon>
        <taxon>Pseudomonadati</taxon>
        <taxon>Pseudomonadota</taxon>
        <taxon>Betaproteobacteria</taxon>
        <taxon>Burkholderiales</taxon>
        <taxon>Burkholderiaceae</taxon>
        <taxon>Cupriavidus</taxon>
    </lineage>
</organism>
<dbReference type="SUPFAM" id="SSF48239">
    <property type="entry name" value="Terpenoid cyclases/Protein prenyltransferases"/>
    <property type="match status" value="1"/>
</dbReference>
<evidence type="ECO:0008006" key="3">
    <source>
        <dbReference type="Google" id="ProtNLM"/>
    </source>
</evidence>
<protein>
    <recommendedName>
        <fullName evidence="3">Methylaspartate ammonia-lyase</fullName>
    </recommendedName>
</protein>